<proteinExistence type="predicted"/>
<dbReference type="Gene3D" id="3.40.50.300">
    <property type="entry name" value="P-loop containing nucleotide triphosphate hydrolases"/>
    <property type="match status" value="1"/>
</dbReference>
<evidence type="ECO:0000256" key="1">
    <source>
        <dbReference type="SAM" id="MobiDB-lite"/>
    </source>
</evidence>
<dbReference type="AlphaFoldDB" id="A0AAW1IX86"/>
<dbReference type="CDD" id="cd23767">
    <property type="entry name" value="IQCD"/>
    <property type="match status" value="1"/>
</dbReference>
<dbReference type="SUPFAM" id="SSF52540">
    <property type="entry name" value="P-loop containing nucleoside triphosphate hydrolases"/>
    <property type="match status" value="1"/>
</dbReference>
<evidence type="ECO:0000313" key="3">
    <source>
        <dbReference type="EMBL" id="KAK9694759.1"/>
    </source>
</evidence>
<evidence type="ECO:0000313" key="4">
    <source>
        <dbReference type="Proteomes" id="UP001458880"/>
    </source>
</evidence>
<dbReference type="PROSITE" id="PS50096">
    <property type="entry name" value="IQ"/>
    <property type="match status" value="1"/>
</dbReference>
<dbReference type="InterPro" id="IPR027417">
    <property type="entry name" value="P-loop_NTPase"/>
</dbReference>
<dbReference type="Proteomes" id="UP001458880">
    <property type="component" value="Unassembled WGS sequence"/>
</dbReference>
<dbReference type="InterPro" id="IPR003959">
    <property type="entry name" value="ATPase_AAA_core"/>
</dbReference>
<accession>A0AAW1IX86</accession>
<comment type="caution">
    <text evidence="3">The sequence shown here is derived from an EMBL/GenBank/DDBJ whole genome shotgun (WGS) entry which is preliminary data.</text>
</comment>
<name>A0AAW1IX86_POPJA</name>
<dbReference type="InterPro" id="IPR052267">
    <property type="entry name" value="N-DRC_Component"/>
</dbReference>
<keyword evidence="4" id="KW-1185">Reference proteome</keyword>
<evidence type="ECO:0000259" key="2">
    <source>
        <dbReference type="Pfam" id="PF00004"/>
    </source>
</evidence>
<reference evidence="3 4" key="1">
    <citation type="journal article" date="2024" name="BMC Genomics">
        <title>De novo assembly and annotation of Popillia japonica's genome with initial clues to its potential as an invasive pest.</title>
        <authorList>
            <person name="Cucini C."/>
            <person name="Boschi S."/>
            <person name="Funari R."/>
            <person name="Cardaioli E."/>
            <person name="Iannotti N."/>
            <person name="Marturano G."/>
            <person name="Paoli F."/>
            <person name="Bruttini M."/>
            <person name="Carapelli A."/>
            <person name="Frati F."/>
            <person name="Nardi F."/>
        </authorList>
    </citation>
    <scope>NUCLEOTIDE SEQUENCE [LARGE SCALE GENOMIC DNA]</scope>
    <source>
        <strain evidence="3">DMR45628</strain>
    </source>
</reference>
<feature type="compositionally biased region" description="Basic residues" evidence="1">
    <location>
        <begin position="450"/>
        <end position="468"/>
    </location>
</feature>
<gene>
    <name evidence="3" type="ORF">QE152_g33304</name>
</gene>
<protein>
    <submittedName>
        <fullName evidence="3">ATPase family associated with various cellular activities (AAA)</fullName>
    </submittedName>
</protein>
<dbReference type="InterPro" id="IPR000048">
    <property type="entry name" value="IQ_motif_EF-hand-BS"/>
</dbReference>
<dbReference type="PANTHER" id="PTHR14690">
    <property type="entry name" value="IQ MOTIF CONTAINING WITH AAA DOMAIN 1"/>
    <property type="match status" value="1"/>
</dbReference>
<dbReference type="Pfam" id="PF00612">
    <property type="entry name" value="IQ"/>
    <property type="match status" value="1"/>
</dbReference>
<feature type="domain" description="ATPase AAA-type core" evidence="2">
    <location>
        <begin position="554"/>
        <end position="675"/>
    </location>
</feature>
<dbReference type="Gene3D" id="1.10.8.60">
    <property type="match status" value="1"/>
</dbReference>
<dbReference type="GO" id="GO:0016887">
    <property type="term" value="F:ATP hydrolysis activity"/>
    <property type="evidence" value="ECO:0007669"/>
    <property type="project" value="InterPro"/>
</dbReference>
<dbReference type="PANTHER" id="PTHR14690:SF0">
    <property type="entry name" value="IQ MOTIF CONTAINING WITH AAA DOMAIN 1"/>
    <property type="match status" value="1"/>
</dbReference>
<organism evidence="3 4">
    <name type="scientific">Popillia japonica</name>
    <name type="common">Japanese beetle</name>
    <dbReference type="NCBI Taxonomy" id="7064"/>
    <lineage>
        <taxon>Eukaryota</taxon>
        <taxon>Metazoa</taxon>
        <taxon>Ecdysozoa</taxon>
        <taxon>Arthropoda</taxon>
        <taxon>Hexapoda</taxon>
        <taxon>Insecta</taxon>
        <taxon>Pterygota</taxon>
        <taxon>Neoptera</taxon>
        <taxon>Endopterygota</taxon>
        <taxon>Coleoptera</taxon>
        <taxon>Polyphaga</taxon>
        <taxon>Scarabaeiformia</taxon>
        <taxon>Scarabaeidae</taxon>
        <taxon>Rutelinae</taxon>
        <taxon>Popillia</taxon>
    </lineage>
</organism>
<dbReference type="EMBL" id="JASPKY010000502">
    <property type="protein sequence ID" value="KAK9694759.1"/>
    <property type="molecule type" value="Genomic_DNA"/>
</dbReference>
<feature type="region of interest" description="Disordered" evidence="1">
    <location>
        <begin position="310"/>
        <end position="368"/>
    </location>
</feature>
<dbReference type="GO" id="GO:0005524">
    <property type="term" value="F:ATP binding"/>
    <property type="evidence" value="ECO:0007669"/>
    <property type="project" value="InterPro"/>
</dbReference>
<sequence>MSHVTYDEEWRKAQELLASTIQAEPTQAERRQQRKLLATLYVKYIMTANKLAVVVDQIVQPQKRILARKLLEAVLGRILELKTDLVEADLNEWSHIGDVISELNVTPLQCEIQVPRCFLNERRKELNYKKNLIDNVLDKLGFLEKVEKKIPLTEQQAILIIQTHERARQGRLRAQFMKEVRNMKEKSKPTSAGDSVEDDFRKRISLPAALRIQKVWRGYITRRQTRRRKLQEMLLIGMIPSPKYQNPDIERALEVEEYRRDLQDVRRKDYEDAVKKCRNDLEKYQRGAVLEHMSDEIRGWMLEYKTHTGKIPEYTGPERSSSRLLSSRQGTDSELSKSTPGSSKDSKTKSKTKSPKAKEEKTGDEEEDEAFSKAIVSVFLPEITIRKEEYEDVWKNKDEISNARQYHYAEIIEKEQMSGMEGELRKIVDDMMRAELQLLQEAFDRDRGFKGKKQKASKRGTKKSKKKKEKDLTPDRSTESLFEELVANGIIKKYPEVYFDEFKGERSYNLPVPFNKGTDPKTGLGDLRQLLKEFCVLPMLSDNLHQSTPHIKSLLLSGAKGSGKDMLVHAICTELGAVLFDITPANIVGKYPGKSGLTMLIHLITKVSRLLQPSIIYMDDAERPFVKKIPKTDKTDPKRLKKDLVKIVKNFWPDDRVMLIGITSCPWESDQKLLLQVYQKYLVIPRPDYSSRYAIWSYLLGQYSAVGWNFDTSGISRVSDGYTAGPIVKTVQEVMTVKRMVQLRVHTLSPLELINALARHVSVYKEEDEAMELWFAKTTMCKRRTRAIEMLAQEEKTRLWNCGSLKLRCVRDGREP</sequence>
<dbReference type="Pfam" id="PF00004">
    <property type="entry name" value="AAA"/>
    <property type="match status" value="1"/>
</dbReference>
<feature type="region of interest" description="Disordered" evidence="1">
    <location>
        <begin position="447"/>
        <end position="475"/>
    </location>
</feature>